<dbReference type="PANTHER" id="PTHR43476">
    <property type="entry name" value="3-(3-HYDROXY-PHENYL)PROPIONATE/3-HYDROXYCINNAMIC ACID HYDROXYLASE"/>
    <property type="match status" value="1"/>
</dbReference>
<dbReference type="PRINTS" id="PR00420">
    <property type="entry name" value="RNGMNOXGNASE"/>
</dbReference>
<evidence type="ECO:0000259" key="2">
    <source>
        <dbReference type="Pfam" id="PF01494"/>
    </source>
</evidence>
<dbReference type="GO" id="GO:0071949">
    <property type="term" value="F:FAD binding"/>
    <property type="evidence" value="ECO:0007669"/>
    <property type="project" value="InterPro"/>
</dbReference>
<evidence type="ECO:0000256" key="1">
    <source>
        <dbReference type="ARBA" id="ARBA00023002"/>
    </source>
</evidence>
<reference evidence="3 4" key="1">
    <citation type="submission" date="2017-03" db="EMBL/GenBank/DDBJ databases">
        <title>Draft Genome sequence of Marispirochaeta sp. strain JC444.</title>
        <authorList>
            <person name="Shivani Y."/>
            <person name="Subhash Y."/>
            <person name="Sasikala C."/>
            <person name="Ramana C."/>
        </authorList>
    </citation>
    <scope>NUCLEOTIDE SEQUENCE [LARGE SCALE GENOMIC DNA]</scope>
    <source>
        <strain evidence="3 4">JC444</strain>
    </source>
</reference>
<dbReference type="Pfam" id="PF01494">
    <property type="entry name" value="FAD_binding_3"/>
    <property type="match status" value="1"/>
</dbReference>
<dbReference type="Gene3D" id="3.30.70.2450">
    <property type="match status" value="1"/>
</dbReference>
<dbReference type="EMBL" id="MWQY01000004">
    <property type="protein sequence ID" value="ORC37007.1"/>
    <property type="molecule type" value="Genomic_DNA"/>
</dbReference>
<protein>
    <recommendedName>
        <fullName evidence="2">FAD-binding domain-containing protein</fullName>
    </recommendedName>
</protein>
<proteinExistence type="predicted"/>
<comment type="caution">
    <text evidence="3">The sequence shown here is derived from an EMBL/GenBank/DDBJ whole genome shotgun (WGS) entry which is preliminary data.</text>
</comment>
<keyword evidence="1" id="KW-0560">Oxidoreductase</keyword>
<dbReference type="AlphaFoldDB" id="A0A1Y1S2I6"/>
<dbReference type="Gene3D" id="3.50.50.60">
    <property type="entry name" value="FAD/NAD(P)-binding domain"/>
    <property type="match status" value="1"/>
</dbReference>
<keyword evidence="4" id="KW-1185">Reference proteome</keyword>
<dbReference type="Proteomes" id="UP000192343">
    <property type="component" value="Unassembled WGS sequence"/>
</dbReference>
<dbReference type="InterPro" id="IPR036188">
    <property type="entry name" value="FAD/NAD-bd_sf"/>
</dbReference>
<name>A0A1Y1S2I6_9SPIO</name>
<sequence length="386" mass="42684">MRTKILIVGAGPVGLLLANLLGQKKIDTLLVEKRSEASRHSKAIGITPPSLRILAQLGLEETFISEGVRITDAHVHGKKDRIGHLSFSALPGPYRFILSFPQRRTEEILRRTLESFPGIQFLQNHECIEYSDHGDHISARVRTETGGTLDIDADYLCACDGFRSSLRQLSGIDMPGREYSDTFLMGDYRDRSGLEREAHLFFTPSGSVESFPLPGEFRRWVVQTPFYMEDPDPDYLENSVFQRSGFALDPADREWTSPFRIYSRVMPVFYRGRLLFLGDAAHTIPPIGGQGMNTGFGDAEHAAGILASMLEGGYSAGLLRSYSRRRRKAAVTAAGRAVLSMKTGTIQGSIASALRNGILTLLLASPFKHSLSKHYAMLALKGISSF</sequence>
<evidence type="ECO:0000313" key="4">
    <source>
        <dbReference type="Proteomes" id="UP000192343"/>
    </source>
</evidence>
<feature type="domain" description="FAD-binding" evidence="2">
    <location>
        <begin position="2"/>
        <end position="332"/>
    </location>
</feature>
<dbReference type="InterPro" id="IPR002938">
    <property type="entry name" value="FAD-bd"/>
</dbReference>
<evidence type="ECO:0000313" key="3">
    <source>
        <dbReference type="EMBL" id="ORC37007.1"/>
    </source>
</evidence>
<organism evidence="3 4">
    <name type="scientific">Marispirochaeta aestuarii</name>
    <dbReference type="NCBI Taxonomy" id="1963862"/>
    <lineage>
        <taxon>Bacteria</taxon>
        <taxon>Pseudomonadati</taxon>
        <taxon>Spirochaetota</taxon>
        <taxon>Spirochaetia</taxon>
        <taxon>Spirochaetales</taxon>
        <taxon>Spirochaetaceae</taxon>
        <taxon>Marispirochaeta</taxon>
    </lineage>
</organism>
<gene>
    <name evidence="3" type="ORF">B4O97_05115</name>
</gene>
<dbReference type="InterPro" id="IPR050631">
    <property type="entry name" value="PheA/TfdB_FAD_monoxygenase"/>
</dbReference>
<dbReference type="RefSeq" id="WP_083048911.1">
    <property type="nucleotide sequence ID" value="NZ_MWQY01000004.1"/>
</dbReference>
<dbReference type="GO" id="GO:0008688">
    <property type="term" value="F:3-(3-hydroxyphenyl)propionate hydroxylase activity"/>
    <property type="evidence" value="ECO:0007669"/>
    <property type="project" value="TreeGrafter"/>
</dbReference>
<dbReference type="GO" id="GO:0019622">
    <property type="term" value="P:3-(3-hydroxy)phenylpropionate catabolic process"/>
    <property type="evidence" value="ECO:0007669"/>
    <property type="project" value="TreeGrafter"/>
</dbReference>
<accession>A0A1Y1S2I6</accession>
<dbReference type="SUPFAM" id="SSF51905">
    <property type="entry name" value="FAD/NAD(P)-binding domain"/>
    <property type="match status" value="1"/>
</dbReference>
<dbReference type="OrthoDB" id="9766816at2"/>
<dbReference type="STRING" id="1963862.B4O97_05115"/>
<dbReference type="PANTHER" id="PTHR43476:SF3">
    <property type="entry name" value="FAD-BINDING MONOOXYGENASE"/>
    <property type="match status" value="1"/>
</dbReference>